<reference evidence="2 3" key="1">
    <citation type="submission" date="2019-05" db="EMBL/GenBank/DDBJ databases">
        <title>Another draft genome of Portunus trituberculatus and its Hox gene families provides insights of decapod evolution.</title>
        <authorList>
            <person name="Jeong J.-H."/>
            <person name="Song I."/>
            <person name="Kim S."/>
            <person name="Choi T."/>
            <person name="Kim D."/>
            <person name="Ryu S."/>
            <person name="Kim W."/>
        </authorList>
    </citation>
    <scope>NUCLEOTIDE SEQUENCE [LARGE SCALE GENOMIC DNA]</scope>
    <source>
        <tissue evidence="2">Muscle</tissue>
    </source>
</reference>
<dbReference type="Proteomes" id="UP000324222">
    <property type="component" value="Unassembled WGS sequence"/>
</dbReference>
<feature type="signal peptide" evidence="1">
    <location>
        <begin position="1"/>
        <end position="30"/>
    </location>
</feature>
<evidence type="ECO:0000313" key="2">
    <source>
        <dbReference type="EMBL" id="MPC90772.1"/>
    </source>
</evidence>
<organism evidence="2 3">
    <name type="scientific">Portunus trituberculatus</name>
    <name type="common">Swimming crab</name>
    <name type="synonym">Neptunus trituberculatus</name>
    <dbReference type="NCBI Taxonomy" id="210409"/>
    <lineage>
        <taxon>Eukaryota</taxon>
        <taxon>Metazoa</taxon>
        <taxon>Ecdysozoa</taxon>
        <taxon>Arthropoda</taxon>
        <taxon>Crustacea</taxon>
        <taxon>Multicrustacea</taxon>
        <taxon>Malacostraca</taxon>
        <taxon>Eumalacostraca</taxon>
        <taxon>Eucarida</taxon>
        <taxon>Decapoda</taxon>
        <taxon>Pleocyemata</taxon>
        <taxon>Brachyura</taxon>
        <taxon>Eubrachyura</taxon>
        <taxon>Portunoidea</taxon>
        <taxon>Portunidae</taxon>
        <taxon>Portuninae</taxon>
        <taxon>Portunus</taxon>
    </lineage>
</organism>
<protein>
    <recommendedName>
        <fullName evidence="4">Secreted protein</fullName>
    </recommendedName>
</protein>
<comment type="caution">
    <text evidence="2">The sequence shown here is derived from an EMBL/GenBank/DDBJ whole genome shotgun (WGS) entry which is preliminary data.</text>
</comment>
<keyword evidence="1" id="KW-0732">Signal</keyword>
<proteinExistence type="predicted"/>
<name>A0A5B7J3M2_PORTR</name>
<accession>A0A5B7J3M2</accession>
<dbReference type="AlphaFoldDB" id="A0A5B7J3M2"/>
<evidence type="ECO:0000256" key="1">
    <source>
        <dbReference type="SAM" id="SignalP"/>
    </source>
</evidence>
<feature type="chain" id="PRO_5022929934" description="Secreted protein" evidence="1">
    <location>
        <begin position="31"/>
        <end position="104"/>
    </location>
</feature>
<gene>
    <name evidence="2" type="ORF">E2C01_085771</name>
</gene>
<keyword evidence="3" id="KW-1185">Reference proteome</keyword>
<evidence type="ECO:0008006" key="4">
    <source>
        <dbReference type="Google" id="ProtNLM"/>
    </source>
</evidence>
<evidence type="ECO:0000313" key="3">
    <source>
        <dbReference type="Proteomes" id="UP000324222"/>
    </source>
</evidence>
<sequence>MVGGGVSECPLLYIYLSCLSLLLGPSVTKGGRGVKWLIFLCCALVRHRVESGRWSEWPSLYIYFSCPSLSPTLHLPQREVKGVKWLIFLSCALVRRGSNGWRVE</sequence>
<dbReference type="EMBL" id="VSRR010085492">
    <property type="protein sequence ID" value="MPC90772.1"/>
    <property type="molecule type" value="Genomic_DNA"/>
</dbReference>